<proteinExistence type="predicted"/>
<dbReference type="Proteomes" id="UP000045285">
    <property type="component" value="Unassembled WGS sequence"/>
</dbReference>
<keyword evidence="2" id="KW-1185">Reference proteome</keyword>
<reference evidence="2" key="1">
    <citation type="submission" date="2014-08" db="EMBL/GenBank/DDBJ databases">
        <authorList>
            <person name="Moulin L."/>
        </authorList>
    </citation>
    <scope>NUCLEOTIDE SEQUENCE [LARGE SCALE GENOMIC DNA]</scope>
</reference>
<evidence type="ECO:0000313" key="1">
    <source>
        <dbReference type="EMBL" id="CDX12327.1"/>
    </source>
</evidence>
<protein>
    <submittedName>
        <fullName evidence="1">Uncharacterized protein</fullName>
    </submittedName>
</protein>
<dbReference type="EMBL" id="CCMZ01000003">
    <property type="protein sequence ID" value="CDX12327.1"/>
    <property type="molecule type" value="Genomic_DNA"/>
</dbReference>
<sequence length="82" mass="9191">MEIFEKLEALIDAPGAETVNEARSMLRQFESVVTADAIHQFLLDLMTLVFVVDAAPQHYHPPVRKLVKVRLAMLRMLGEASA</sequence>
<organism evidence="1 2">
    <name type="scientific">Mesorhizobium plurifarium</name>
    <dbReference type="NCBI Taxonomy" id="69974"/>
    <lineage>
        <taxon>Bacteria</taxon>
        <taxon>Pseudomonadati</taxon>
        <taxon>Pseudomonadota</taxon>
        <taxon>Alphaproteobacteria</taxon>
        <taxon>Hyphomicrobiales</taxon>
        <taxon>Phyllobacteriaceae</taxon>
        <taxon>Mesorhizobium</taxon>
    </lineage>
</organism>
<gene>
    <name evidence="1" type="ORF">MPL3356_110446</name>
</gene>
<name>A0A090DAU6_MESPL</name>
<accession>A0A090DAU6</accession>
<evidence type="ECO:0000313" key="2">
    <source>
        <dbReference type="Proteomes" id="UP000045285"/>
    </source>
</evidence>
<dbReference type="AlphaFoldDB" id="A0A090DAU6"/>